<evidence type="ECO:0000256" key="5">
    <source>
        <dbReference type="ARBA" id="ARBA00022741"/>
    </source>
</evidence>
<dbReference type="KEGG" id="fes:HER31_05080"/>
<dbReference type="GO" id="GO:0005886">
    <property type="term" value="C:plasma membrane"/>
    <property type="evidence" value="ECO:0007669"/>
    <property type="project" value="UniProtKB-SubCell"/>
</dbReference>
<dbReference type="PROSITE" id="PS50893">
    <property type="entry name" value="ABC_TRANSPORTER_2"/>
    <property type="match status" value="1"/>
</dbReference>
<keyword evidence="6 11" id="KW-0067">ATP-binding</keyword>
<dbReference type="Gene3D" id="3.40.50.300">
    <property type="entry name" value="P-loop containing nucleotide triphosphate hydrolases"/>
    <property type="match status" value="1"/>
</dbReference>
<evidence type="ECO:0000256" key="1">
    <source>
        <dbReference type="ARBA" id="ARBA00004417"/>
    </source>
</evidence>
<protein>
    <recommendedName>
        <fullName evidence="8">ABC-type dipeptide transporter</fullName>
        <ecNumber evidence="8">7.4.2.9</ecNumber>
    </recommendedName>
</protein>
<dbReference type="Pfam" id="PF00005">
    <property type="entry name" value="ABC_tran"/>
    <property type="match status" value="1"/>
</dbReference>
<dbReference type="RefSeq" id="WP_168659580.1">
    <property type="nucleotide sequence ID" value="NZ_CP051180.1"/>
</dbReference>
<comment type="similarity">
    <text evidence="2">Belongs to the ABC transporter superfamily.</text>
</comment>
<evidence type="ECO:0000256" key="9">
    <source>
        <dbReference type="ARBA" id="ARBA00047356"/>
    </source>
</evidence>
<keyword evidence="3" id="KW-0813">Transport</keyword>
<dbReference type="SUPFAM" id="SSF52540">
    <property type="entry name" value="P-loop containing nucleoside triphosphate hydrolases"/>
    <property type="match status" value="1"/>
</dbReference>
<keyword evidence="7" id="KW-0472">Membrane</keyword>
<comment type="subcellular location">
    <subcellularLocation>
        <location evidence="1">Cell inner membrane</location>
        <topology evidence="1">Peripheral membrane protein</topology>
    </subcellularLocation>
</comment>
<accession>A0A6H1UCL1</accession>
<evidence type="ECO:0000313" key="11">
    <source>
        <dbReference type="EMBL" id="QIZ76320.1"/>
    </source>
</evidence>
<dbReference type="PANTHER" id="PTHR43297:SF2">
    <property type="entry name" value="DIPEPTIDE TRANSPORT ATP-BINDING PROTEIN DPPD"/>
    <property type="match status" value="1"/>
</dbReference>
<evidence type="ECO:0000313" key="12">
    <source>
        <dbReference type="Proteomes" id="UP000501602"/>
    </source>
</evidence>
<dbReference type="InterPro" id="IPR003593">
    <property type="entry name" value="AAA+_ATPase"/>
</dbReference>
<evidence type="ECO:0000256" key="8">
    <source>
        <dbReference type="ARBA" id="ARBA00038852"/>
    </source>
</evidence>
<reference evidence="11 12" key="1">
    <citation type="submission" date="2020-04" db="EMBL/GenBank/DDBJ databases">
        <title>Ferrimonas sp. S7 isolated from sea water.</title>
        <authorList>
            <person name="Bae S.S."/>
            <person name="Baek K."/>
        </authorList>
    </citation>
    <scope>NUCLEOTIDE SEQUENCE [LARGE SCALE GENOMIC DNA]</scope>
    <source>
        <strain evidence="11 12">S7</strain>
    </source>
</reference>
<dbReference type="CDD" id="cd03257">
    <property type="entry name" value="ABC_NikE_OppD_transporters"/>
    <property type="match status" value="1"/>
</dbReference>
<dbReference type="GO" id="GO:0005524">
    <property type="term" value="F:ATP binding"/>
    <property type="evidence" value="ECO:0007669"/>
    <property type="project" value="UniProtKB-KW"/>
</dbReference>
<proteinExistence type="inferred from homology"/>
<dbReference type="InterPro" id="IPR003439">
    <property type="entry name" value="ABC_transporter-like_ATP-bd"/>
</dbReference>
<dbReference type="InterPro" id="IPR017871">
    <property type="entry name" value="ABC_transporter-like_CS"/>
</dbReference>
<dbReference type="EMBL" id="CP051180">
    <property type="protein sequence ID" value="QIZ76320.1"/>
    <property type="molecule type" value="Genomic_DNA"/>
</dbReference>
<dbReference type="Proteomes" id="UP000501602">
    <property type="component" value="Chromosome"/>
</dbReference>
<dbReference type="PANTHER" id="PTHR43297">
    <property type="entry name" value="OLIGOPEPTIDE TRANSPORT ATP-BINDING PROTEIN APPD"/>
    <property type="match status" value="1"/>
</dbReference>
<dbReference type="InterPro" id="IPR050388">
    <property type="entry name" value="ABC_Ni/Peptide_Import"/>
</dbReference>
<dbReference type="InterPro" id="IPR027417">
    <property type="entry name" value="P-loop_NTPase"/>
</dbReference>
<evidence type="ECO:0000256" key="7">
    <source>
        <dbReference type="ARBA" id="ARBA00023136"/>
    </source>
</evidence>
<name>A0A6H1UCL1_9GAMM</name>
<evidence type="ECO:0000256" key="4">
    <source>
        <dbReference type="ARBA" id="ARBA00022475"/>
    </source>
</evidence>
<gene>
    <name evidence="11" type="ORF">HER31_05080</name>
</gene>
<sequence length="269" mass="28621">MNSAEATPLVDVQSLCINYAGGANVVEDVSFTLLPGQIVGIVGESGSGKTTLIRAIINLLGSGASIEAGHIWFDGVDTATLTSEGWRQLRGNHIAMIFQNPGASLSPMLTIERQFVEAIRNHRDITKAAARAIALAEISKLGLDEPERVLASRPWQLSGGMKQRVAIAMSLAMKPQLIIADEPTSALDVTTQELVMKELELRRRIDGSSVILVSHNISACASVADKLLVMQAGKVNDSGSVADILGRAEDSYAGQLLRSVPHLKVMTDG</sequence>
<comment type="catalytic activity">
    <reaction evidence="9">
        <text>a dipeptide(out) + ATP + H2O = a dipeptide(in) + ADP + phosphate + H(+)</text>
        <dbReference type="Rhea" id="RHEA:23120"/>
        <dbReference type="ChEBI" id="CHEBI:15377"/>
        <dbReference type="ChEBI" id="CHEBI:15378"/>
        <dbReference type="ChEBI" id="CHEBI:30616"/>
        <dbReference type="ChEBI" id="CHEBI:43474"/>
        <dbReference type="ChEBI" id="CHEBI:90799"/>
        <dbReference type="ChEBI" id="CHEBI:456216"/>
        <dbReference type="EC" id="7.4.2.9"/>
    </reaction>
</comment>
<keyword evidence="12" id="KW-1185">Reference proteome</keyword>
<dbReference type="EC" id="7.4.2.9" evidence="8"/>
<keyword evidence="5" id="KW-0547">Nucleotide-binding</keyword>
<dbReference type="GO" id="GO:0016887">
    <property type="term" value="F:ATP hydrolysis activity"/>
    <property type="evidence" value="ECO:0007669"/>
    <property type="project" value="InterPro"/>
</dbReference>
<dbReference type="SMART" id="SM00382">
    <property type="entry name" value="AAA"/>
    <property type="match status" value="1"/>
</dbReference>
<feature type="domain" description="ABC transporter" evidence="10">
    <location>
        <begin position="10"/>
        <end position="257"/>
    </location>
</feature>
<dbReference type="AlphaFoldDB" id="A0A6H1UCL1"/>
<keyword evidence="4" id="KW-1003">Cell membrane</keyword>
<dbReference type="PROSITE" id="PS00211">
    <property type="entry name" value="ABC_TRANSPORTER_1"/>
    <property type="match status" value="1"/>
</dbReference>
<evidence type="ECO:0000256" key="6">
    <source>
        <dbReference type="ARBA" id="ARBA00022840"/>
    </source>
</evidence>
<evidence type="ECO:0000256" key="2">
    <source>
        <dbReference type="ARBA" id="ARBA00005417"/>
    </source>
</evidence>
<evidence type="ECO:0000256" key="3">
    <source>
        <dbReference type="ARBA" id="ARBA00022448"/>
    </source>
</evidence>
<organism evidence="11 12">
    <name type="scientific">Ferrimonas lipolytica</name>
    <dbReference type="NCBI Taxonomy" id="2724191"/>
    <lineage>
        <taxon>Bacteria</taxon>
        <taxon>Pseudomonadati</taxon>
        <taxon>Pseudomonadota</taxon>
        <taxon>Gammaproteobacteria</taxon>
        <taxon>Alteromonadales</taxon>
        <taxon>Ferrimonadaceae</taxon>
        <taxon>Ferrimonas</taxon>
    </lineage>
</organism>
<evidence type="ECO:0000259" key="10">
    <source>
        <dbReference type="PROSITE" id="PS50893"/>
    </source>
</evidence>